<feature type="transmembrane region" description="Helical" evidence="5">
    <location>
        <begin position="264"/>
        <end position="287"/>
    </location>
</feature>
<organism evidence="7 8">
    <name type="scientific">Tegillarca granosa</name>
    <name type="common">Malaysian cockle</name>
    <name type="synonym">Anadara granosa</name>
    <dbReference type="NCBI Taxonomy" id="220873"/>
    <lineage>
        <taxon>Eukaryota</taxon>
        <taxon>Metazoa</taxon>
        <taxon>Spiralia</taxon>
        <taxon>Lophotrochozoa</taxon>
        <taxon>Mollusca</taxon>
        <taxon>Bivalvia</taxon>
        <taxon>Autobranchia</taxon>
        <taxon>Pteriomorphia</taxon>
        <taxon>Arcoida</taxon>
        <taxon>Arcoidea</taxon>
        <taxon>Arcidae</taxon>
        <taxon>Tegillarca</taxon>
    </lineage>
</organism>
<name>A0ABQ9EZS9_TEGGR</name>
<feature type="transmembrane region" description="Helical" evidence="5">
    <location>
        <begin position="129"/>
        <end position="157"/>
    </location>
</feature>
<keyword evidence="4 5" id="KW-0472">Membrane</keyword>
<gene>
    <name evidence="7" type="ORF">KUTeg_012469</name>
</gene>
<protein>
    <recommendedName>
        <fullName evidence="6">G-protein coupled receptors family 1 profile domain-containing protein</fullName>
    </recommendedName>
</protein>
<keyword evidence="2 5" id="KW-0812">Transmembrane</keyword>
<dbReference type="InterPro" id="IPR017452">
    <property type="entry name" value="GPCR_Rhodpsn_7TM"/>
</dbReference>
<comment type="subcellular location">
    <subcellularLocation>
        <location evidence="1">Membrane</location>
        <topology evidence="1">Multi-pass membrane protein</topology>
    </subcellularLocation>
</comment>
<dbReference type="Proteomes" id="UP001217089">
    <property type="component" value="Unassembled WGS sequence"/>
</dbReference>
<reference evidence="7 8" key="1">
    <citation type="submission" date="2022-12" db="EMBL/GenBank/DDBJ databases">
        <title>Chromosome-level genome of Tegillarca granosa.</title>
        <authorList>
            <person name="Kim J."/>
        </authorList>
    </citation>
    <scope>NUCLEOTIDE SEQUENCE [LARGE SCALE GENOMIC DNA]</scope>
    <source>
        <strain evidence="7">Teg-2019</strain>
        <tissue evidence="7">Adductor muscle</tissue>
    </source>
</reference>
<feature type="transmembrane region" description="Helical" evidence="5">
    <location>
        <begin position="92"/>
        <end position="109"/>
    </location>
</feature>
<feature type="transmembrane region" description="Helical" evidence="5">
    <location>
        <begin position="293"/>
        <end position="317"/>
    </location>
</feature>
<dbReference type="CDD" id="cd00637">
    <property type="entry name" value="7tm_classA_rhodopsin-like"/>
    <property type="match status" value="1"/>
</dbReference>
<evidence type="ECO:0000259" key="6">
    <source>
        <dbReference type="PROSITE" id="PS50262"/>
    </source>
</evidence>
<dbReference type="Pfam" id="PF11710">
    <property type="entry name" value="Git3"/>
    <property type="match status" value="1"/>
</dbReference>
<evidence type="ECO:0000256" key="2">
    <source>
        <dbReference type="ARBA" id="ARBA00022692"/>
    </source>
</evidence>
<evidence type="ECO:0000256" key="5">
    <source>
        <dbReference type="SAM" id="Phobius"/>
    </source>
</evidence>
<keyword evidence="8" id="KW-1185">Reference proteome</keyword>
<evidence type="ECO:0000313" key="7">
    <source>
        <dbReference type="EMBL" id="KAJ8310604.1"/>
    </source>
</evidence>
<dbReference type="InterPro" id="IPR023041">
    <property type="entry name" value="Glucose_rcpt_Git3-like_N"/>
</dbReference>
<accession>A0ABQ9EZS9</accession>
<sequence>MTSSLNDTELSTENTFTEESTATITQSNVIVSLGSGYDLPVYGLDNGQFYFIHIPAMICIALSFFSAVTILIASFKMQNYRTFFCWTKSERFVVYLAICDGLFNIAHTVDHAHIAITKNHVYPRELCEFYGFMLAEFITAQNLMVNVVAINAFILIFFRKSFKFGKYDWKLLLWTFGAPFLGAMAAAFAGQLGPNGTFCYFDGVKGKITNICFTTIPLLVILVMNTALYFITWQRIRVEGKRLKNVLGNSAKSIRASHQAARTMSLFVIAFIAQWWAMALYGTWQLIDENVPLALFQFVTTFSNVGGILNGVVYIIIRRRKLRAIKDTEEGNVTDVQTLQSKSNRQN</sequence>
<comment type="caution">
    <text evidence="7">The sequence shown here is derived from an EMBL/GenBank/DDBJ whole genome shotgun (WGS) entry which is preliminary data.</text>
</comment>
<dbReference type="Gene3D" id="1.20.1070.10">
    <property type="entry name" value="Rhodopsin 7-helix transmembrane proteins"/>
    <property type="match status" value="1"/>
</dbReference>
<keyword evidence="3 5" id="KW-1133">Transmembrane helix</keyword>
<feature type="transmembrane region" description="Helical" evidence="5">
    <location>
        <begin position="169"/>
        <end position="188"/>
    </location>
</feature>
<dbReference type="PROSITE" id="PS50262">
    <property type="entry name" value="G_PROTEIN_RECEP_F1_2"/>
    <property type="match status" value="1"/>
</dbReference>
<evidence type="ECO:0000256" key="3">
    <source>
        <dbReference type="ARBA" id="ARBA00022989"/>
    </source>
</evidence>
<dbReference type="EMBL" id="JARBDR010000640">
    <property type="protein sequence ID" value="KAJ8310604.1"/>
    <property type="molecule type" value="Genomic_DNA"/>
</dbReference>
<dbReference type="SUPFAM" id="SSF81321">
    <property type="entry name" value="Family A G protein-coupled receptor-like"/>
    <property type="match status" value="1"/>
</dbReference>
<evidence type="ECO:0000256" key="4">
    <source>
        <dbReference type="ARBA" id="ARBA00023136"/>
    </source>
</evidence>
<evidence type="ECO:0000256" key="1">
    <source>
        <dbReference type="ARBA" id="ARBA00004141"/>
    </source>
</evidence>
<dbReference type="PANTHER" id="PTHR23112">
    <property type="entry name" value="G PROTEIN-COUPLED RECEPTOR 157-RELATED"/>
    <property type="match status" value="1"/>
</dbReference>
<feature type="transmembrane region" description="Helical" evidence="5">
    <location>
        <begin position="208"/>
        <end position="232"/>
    </location>
</feature>
<dbReference type="PANTHER" id="PTHR23112:SF0">
    <property type="entry name" value="TRANSMEMBRANE PROTEIN 116"/>
    <property type="match status" value="1"/>
</dbReference>
<proteinExistence type="predicted"/>
<feature type="domain" description="G-protein coupled receptors family 1 profile" evidence="6">
    <location>
        <begin position="66"/>
        <end position="314"/>
    </location>
</feature>
<evidence type="ECO:0000313" key="8">
    <source>
        <dbReference type="Proteomes" id="UP001217089"/>
    </source>
</evidence>
<feature type="transmembrane region" description="Helical" evidence="5">
    <location>
        <begin position="49"/>
        <end position="72"/>
    </location>
</feature>